<dbReference type="PANTHER" id="PTHR23510">
    <property type="entry name" value="INNER MEMBRANE TRANSPORT PROTEIN YAJR"/>
    <property type="match status" value="1"/>
</dbReference>
<evidence type="ECO:0000256" key="1">
    <source>
        <dbReference type="ARBA" id="ARBA00004127"/>
    </source>
</evidence>
<feature type="transmembrane region" description="Helical" evidence="6">
    <location>
        <begin position="401"/>
        <end position="421"/>
    </location>
</feature>
<sequence>KQQPRDSCPTTQWKSIYIASACGFIQVAQASIYMSSMWPYFRKLDPNANEKFFGYIVALYSFGQCFSAPLFGYWSNRIDQVKLPLLVGYASMVVGNAIYLCMQFFQPHQVGYVMMCARLIIGGGTGNMALLRAYVSAASLLQHRSRAIACVSAGVATGTLIGPAFQLLLTPLGPDGIVLFSFFRLNMYNAPALVSLLLNAGGFMTILVVFEERYLEQKSSSEQKNEDVLKPSMLAASICVATRFIQIFSTNTIETLGSAFSMLMFSFNKEESVTANASAHLIAGIVGAVLYFLYIFCNLSKLIPLRLSAILSLCTFAALFFFTYPWRFLSDTVEISYNGSDAGCAADRFNWCNQLPAVSPWVYYPLYVLVFGLAVSIMNISVITIFSGLFGSRKQGTHQGIYQMSGSIGRFVAPLIMSSLYTSYGPSAPWALEVFAISLVILLWIVFRKKLVTIKTSKPTSGGNLTGR</sequence>
<organism evidence="7 8">
    <name type="scientific">Oesophagostomum dentatum</name>
    <name type="common">Nodular worm</name>
    <dbReference type="NCBI Taxonomy" id="61180"/>
    <lineage>
        <taxon>Eukaryota</taxon>
        <taxon>Metazoa</taxon>
        <taxon>Ecdysozoa</taxon>
        <taxon>Nematoda</taxon>
        <taxon>Chromadorea</taxon>
        <taxon>Rhabditida</taxon>
        <taxon>Rhabditina</taxon>
        <taxon>Rhabditomorpha</taxon>
        <taxon>Strongyloidea</taxon>
        <taxon>Strongylidae</taxon>
        <taxon>Oesophagostomum</taxon>
    </lineage>
</organism>
<feature type="transmembrane region" description="Helical" evidence="6">
    <location>
        <begin position="16"/>
        <end position="40"/>
    </location>
</feature>
<evidence type="ECO:0000256" key="2">
    <source>
        <dbReference type="ARBA" id="ARBA00022448"/>
    </source>
</evidence>
<feature type="non-terminal residue" evidence="7">
    <location>
        <position position="1"/>
    </location>
</feature>
<feature type="transmembrane region" description="Helical" evidence="6">
    <location>
        <begin position="52"/>
        <end position="74"/>
    </location>
</feature>
<feature type="transmembrane region" description="Helical" evidence="6">
    <location>
        <begin position="307"/>
        <end position="326"/>
    </location>
</feature>
<reference evidence="7 8" key="1">
    <citation type="submission" date="2014-03" db="EMBL/GenBank/DDBJ databases">
        <title>Draft genome of the hookworm Oesophagostomum dentatum.</title>
        <authorList>
            <person name="Mitreva M."/>
        </authorList>
    </citation>
    <scope>NUCLEOTIDE SEQUENCE [LARGE SCALE GENOMIC DNA]</scope>
    <source>
        <strain evidence="7 8">OD-Hann</strain>
    </source>
</reference>
<keyword evidence="2" id="KW-0813">Transport</keyword>
<keyword evidence="4 6" id="KW-1133">Transmembrane helix</keyword>
<comment type="subcellular location">
    <subcellularLocation>
        <location evidence="1">Endomembrane system</location>
        <topology evidence="1">Multi-pass membrane protein</topology>
    </subcellularLocation>
</comment>
<evidence type="ECO:0000313" key="7">
    <source>
        <dbReference type="EMBL" id="KHJ86246.1"/>
    </source>
</evidence>
<dbReference type="GO" id="GO:0022857">
    <property type="term" value="F:transmembrane transporter activity"/>
    <property type="evidence" value="ECO:0007669"/>
    <property type="project" value="InterPro"/>
</dbReference>
<evidence type="ECO:0000256" key="4">
    <source>
        <dbReference type="ARBA" id="ARBA00022989"/>
    </source>
</evidence>
<protein>
    <submittedName>
        <fullName evidence="7">Transporter, major facilitator family protein</fullName>
    </submittedName>
</protein>
<feature type="transmembrane region" description="Helical" evidence="6">
    <location>
        <begin position="427"/>
        <end position="447"/>
    </location>
</feature>
<dbReference type="EMBL" id="KN561079">
    <property type="protein sequence ID" value="KHJ86246.1"/>
    <property type="molecule type" value="Genomic_DNA"/>
</dbReference>
<feature type="transmembrane region" description="Helical" evidence="6">
    <location>
        <begin position="366"/>
        <end position="389"/>
    </location>
</feature>
<dbReference type="Pfam" id="PF07690">
    <property type="entry name" value="MFS_1"/>
    <property type="match status" value="1"/>
</dbReference>
<dbReference type="CDD" id="cd17326">
    <property type="entry name" value="MFS_MFSD8"/>
    <property type="match status" value="1"/>
</dbReference>
<evidence type="ECO:0000256" key="6">
    <source>
        <dbReference type="SAM" id="Phobius"/>
    </source>
</evidence>
<proteinExistence type="predicted"/>
<dbReference type="InterPro" id="IPR036259">
    <property type="entry name" value="MFS_trans_sf"/>
</dbReference>
<accession>A0A0B1SQS8</accession>
<dbReference type="PANTHER" id="PTHR23510:SF3">
    <property type="entry name" value="MAJOR FACILITATOR SUPERFAMILY DOMAIN-CONTAINING PROTEIN 8"/>
    <property type="match status" value="1"/>
</dbReference>
<dbReference type="InterPro" id="IPR011701">
    <property type="entry name" value="MFS"/>
</dbReference>
<feature type="transmembrane region" description="Helical" evidence="6">
    <location>
        <begin position="188"/>
        <end position="210"/>
    </location>
</feature>
<keyword evidence="8" id="KW-1185">Reference proteome</keyword>
<dbReference type="SUPFAM" id="SSF103473">
    <property type="entry name" value="MFS general substrate transporter"/>
    <property type="match status" value="1"/>
</dbReference>
<name>A0A0B1SQS8_OESDE</name>
<evidence type="ECO:0000256" key="5">
    <source>
        <dbReference type="ARBA" id="ARBA00023136"/>
    </source>
</evidence>
<evidence type="ECO:0000313" key="8">
    <source>
        <dbReference type="Proteomes" id="UP000053660"/>
    </source>
</evidence>
<dbReference type="GO" id="GO:0012505">
    <property type="term" value="C:endomembrane system"/>
    <property type="evidence" value="ECO:0007669"/>
    <property type="project" value="UniProtKB-SubCell"/>
</dbReference>
<dbReference type="GO" id="GO:0005765">
    <property type="term" value="C:lysosomal membrane"/>
    <property type="evidence" value="ECO:0007669"/>
    <property type="project" value="TreeGrafter"/>
</dbReference>
<feature type="transmembrane region" description="Helical" evidence="6">
    <location>
        <begin position="111"/>
        <end position="135"/>
    </location>
</feature>
<dbReference type="OrthoDB" id="370281at2759"/>
<keyword evidence="3 6" id="KW-0812">Transmembrane</keyword>
<dbReference type="Gene3D" id="1.20.1250.20">
    <property type="entry name" value="MFS general substrate transporter like domains"/>
    <property type="match status" value="1"/>
</dbReference>
<feature type="transmembrane region" description="Helical" evidence="6">
    <location>
        <begin position="231"/>
        <end position="253"/>
    </location>
</feature>
<evidence type="ECO:0000256" key="3">
    <source>
        <dbReference type="ARBA" id="ARBA00022692"/>
    </source>
</evidence>
<feature type="transmembrane region" description="Helical" evidence="6">
    <location>
        <begin position="86"/>
        <end position="105"/>
    </location>
</feature>
<dbReference type="InterPro" id="IPR051068">
    <property type="entry name" value="MFS_Domain-Containing_Protein"/>
</dbReference>
<feature type="transmembrane region" description="Helical" evidence="6">
    <location>
        <begin position="273"/>
        <end position="295"/>
    </location>
</feature>
<keyword evidence="5 6" id="KW-0472">Membrane</keyword>
<dbReference type="Proteomes" id="UP000053660">
    <property type="component" value="Unassembled WGS sequence"/>
</dbReference>
<gene>
    <name evidence="7" type="ORF">OESDEN_14009</name>
</gene>
<feature type="transmembrane region" description="Helical" evidence="6">
    <location>
        <begin position="147"/>
        <end position="168"/>
    </location>
</feature>
<dbReference type="AlphaFoldDB" id="A0A0B1SQS8"/>